<name>A0AAW0MJY1_9GOBI</name>
<dbReference type="CDD" id="cd00098">
    <property type="entry name" value="IgC1"/>
    <property type="match status" value="1"/>
</dbReference>
<dbReference type="InterPro" id="IPR007110">
    <property type="entry name" value="Ig-like_dom"/>
</dbReference>
<feature type="domain" description="Ig-like" evidence="3">
    <location>
        <begin position="32"/>
        <end position="108"/>
    </location>
</feature>
<evidence type="ECO:0000256" key="2">
    <source>
        <dbReference type="SAM" id="MobiDB-lite"/>
    </source>
</evidence>
<dbReference type="AlphaFoldDB" id="A0AAW0MJY1"/>
<dbReference type="InterPro" id="IPR036179">
    <property type="entry name" value="Ig-like_dom_sf"/>
</dbReference>
<dbReference type="InterPro" id="IPR013783">
    <property type="entry name" value="Ig-like_fold"/>
</dbReference>
<dbReference type="Pfam" id="PF07654">
    <property type="entry name" value="C1-set"/>
    <property type="match status" value="2"/>
</dbReference>
<keyword evidence="1" id="KW-0393">Immunoglobulin domain</keyword>
<protein>
    <recommendedName>
        <fullName evidence="3">Ig-like domain-containing protein</fullName>
    </recommendedName>
</protein>
<feature type="region of interest" description="Disordered" evidence="2">
    <location>
        <begin position="201"/>
        <end position="220"/>
    </location>
</feature>
<accession>A0AAW0MJY1</accession>
<feature type="domain" description="Ig-like" evidence="3">
    <location>
        <begin position="127"/>
        <end position="210"/>
    </location>
</feature>
<evidence type="ECO:0000313" key="4">
    <source>
        <dbReference type="EMBL" id="KAK7877029.1"/>
    </source>
</evidence>
<gene>
    <name evidence="4" type="ORF">WMY93_032269</name>
</gene>
<dbReference type="InterPro" id="IPR050380">
    <property type="entry name" value="Immune_Resp_Modulators"/>
</dbReference>
<keyword evidence="5" id="KW-1185">Reference proteome</keyword>
<dbReference type="InterPro" id="IPR003597">
    <property type="entry name" value="Ig_C1-set"/>
</dbReference>
<organism evidence="4 5">
    <name type="scientific">Mugilogobius chulae</name>
    <name type="common">yellowstripe goby</name>
    <dbReference type="NCBI Taxonomy" id="88201"/>
    <lineage>
        <taxon>Eukaryota</taxon>
        <taxon>Metazoa</taxon>
        <taxon>Chordata</taxon>
        <taxon>Craniata</taxon>
        <taxon>Vertebrata</taxon>
        <taxon>Euteleostomi</taxon>
        <taxon>Actinopterygii</taxon>
        <taxon>Neopterygii</taxon>
        <taxon>Teleostei</taxon>
        <taxon>Neoteleostei</taxon>
        <taxon>Acanthomorphata</taxon>
        <taxon>Gobiaria</taxon>
        <taxon>Gobiiformes</taxon>
        <taxon>Gobioidei</taxon>
        <taxon>Gobiidae</taxon>
        <taxon>Gobionellinae</taxon>
        <taxon>Mugilogobius</taxon>
    </lineage>
</organism>
<proteinExistence type="predicted"/>
<evidence type="ECO:0000259" key="3">
    <source>
        <dbReference type="PROSITE" id="PS50835"/>
    </source>
</evidence>
<dbReference type="SUPFAM" id="SSF48726">
    <property type="entry name" value="Immunoglobulin"/>
    <property type="match status" value="2"/>
</dbReference>
<dbReference type="Gene3D" id="2.60.40.10">
    <property type="entry name" value="Immunoglobulins"/>
    <property type="match status" value="2"/>
</dbReference>
<evidence type="ECO:0000313" key="5">
    <source>
        <dbReference type="Proteomes" id="UP001460270"/>
    </source>
</evidence>
<sequence length="220" mass="23637">MSLRVEPVKQQQASVQMRMMQPRAMVLGVQRPTLTVLPPSRGELQMGSATVLCVASGGFPSDWTLGWKVGGASTERSHSSVVMRGDGLYSHIRQVHMRTHFSCSMGHSLGLTELMDVGSTATHPDRPAPSRGELQMGSATVLCVASGGFPSDWTLGWKVGGASTERSHSSVVMRGDGLYSHISVLKLSTERWRDASVSCEAHRSGQSPVTESLEPLSCSQ</sequence>
<comment type="caution">
    <text evidence="4">The sequence shown here is derived from an EMBL/GenBank/DDBJ whole genome shotgun (WGS) entry which is preliminary data.</text>
</comment>
<dbReference type="PROSITE" id="PS50835">
    <property type="entry name" value="IG_LIKE"/>
    <property type="match status" value="2"/>
</dbReference>
<evidence type="ECO:0000256" key="1">
    <source>
        <dbReference type="ARBA" id="ARBA00023319"/>
    </source>
</evidence>
<dbReference type="SMART" id="SM00407">
    <property type="entry name" value="IGc1"/>
    <property type="match status" value="2"/>
</dbReference>
<reference evidence="5" key="1">
    <citation type="submission" date="2024-04" db="EMBL/GenBank/DDBJ databases">
        <title>Salinicola lusitanus LLJ914,a marine bacterium isolated from the Okinawa Trough.</title>
        <authorList>
            <person name="Li J."/>
        </authorList>
    </citation>
    <scope>NUCLEOTIDE SEQUENCE [LARGE SCALE GENOMIC DNA]</scope>
</reference>
<dbReference type="PANTHER" id="PTHR23411">
    <property type="entry name" value="TAPASIN"/>
    <property type="match status" value="1"/>
</dbReference>
<dbReference type="EMBL" id="JBBPFD010000730">
    <property type="protein sequence ID" value="KAK7877029.1"/>
    <property type="molecule type" value="Genomic_DNA"/>
</dbReference>
<dbReference type="Proteomes" id="UP001460270">
    <property type="component" value="Unassembled WGS sequence"/>
</dbReference>